<name>A0AA43U0X6_9LECA</name>
<dbReference type="InterPro" id="IPR014876">
    <property type="entry name" value="DEK_C"/>
</dbReference>
<feature type="domain" description="DEK-C" evidence="2">
    <location>
        <begin position="5"/>
        <end position="60"/>
    </location>
</feature>
<dbReference type="PROSITE" id="PS51998">
    <property type="entry name" value="DEK_C"/>
    <property type="match status" value="1"/>
</dbReference>
<dbReference type="Pfam" id="PF08766">
    <property type="entry name" value="DEK_C"/>
    <property type="match status" value="1"/>
</dbReference>
<organism evidence="3 4">
    <name type="scientific">Ramalina farinacea</name>
    <dbReference type="NCBI Taxonomy" id="258253"/>
    <lineage>
        <taxon>Eukaryota</taxon>
        <taxon>Fungi</taxon>
        <taxon>Dikarya</taxon>
        <taxon>Ascomycota</taxon>
        <taxon>Pezizomycotina</taxon>
        <taxon>Lecanoromycetes</taxon>
        <taxon>OSLEUM clade</taxon>
        <taxon>Lecanoromycetidae</taxon>
        <taxon>Lecanorales</taxon>
        <taxon>Lecanorineae</taxon>
        <taxon>Ramalinaceae</taxon>
        <taxon>Ramalina</taxon>
    </lineage>
</organism>
<comment type="caution">
    <text evidence="3">The sequence shown here is derived from an EMBL/GenBank/DDBJ whole genome shotgun (WGS) entry which is preliminary data.</text>
</comment>
<feature type="compositionally biased region" description="Basic residues" evidence="1">
    <location>
        <begin position="160"/>
        <end position="173"/>
    </location>
</feature>
<accession>A0AA43U0X6</accession>
<dbReference type="AlphaFoldDB" id="A0AA43U0X6"/>
<evidence type="ECO:0000313" key="4">
    <source>
        <dbReference type="Proteomes" id="UP001161017"/>
    </source>
</evidence>
<protein>
    <recommendedName>
        <fullName evidence="2">DEK-C domain-containing protein</fullName>
    </recommendedName>
</protein>
<feature type="compositionally biased region" description="Low complexity" evidence="1">
    <location>
        <begin position="79"/>
        <end position="89"/>
    </location>
</feature>
<dbReference type="Gene3D" id="1.10.10.60">
    <property type="entry name" value="Homeodomain-like"/>
    <property type="match status" value="1"/>
</dbReference>
<gene>
    <name evidence="3" type="ORF">OHK93_005048</name>
</gene>
<proteinExistence type="predicted"/>
<dbReference type="SUPFAM" id="SSF109715">
    <property type="entry name" value="DEK C-terminal domain"/>
    <property type="match status" value="1"/>
</dbReference>
<evidence type="ECO:0000313" key="3">
    <source>
        <dbReference type="EMBL" id="MDI1493260.1"/>
    </source>
</evidence>
<dbReference type="EMBL" id="JAPUFD010000025">
    <property type="protein sequence ID" value="MDI1493260.1"/>
    <property type="molecule type" value="Genomic_DNA"/>
</dbReference>
<sequence length="204" mass="22233">MSLSESERATYLPIIDGILEASDLNTISEKRIRKGLQAAVDHDITPQKDAIKELIMARFDKSMAESQKAKQSPQINGHAPSSPEGSAPPSETPKSDSPAATKKPKHESDEEELSDVVDSPQPKKKRKVEPDSDAAYAAKLQAMENSRMRSTRGGGAKTPKPVKRKTPKKKSAGRVKAEDDSEMEASGSDVKERKINRNTGFHVS</sequence>
<evidence type="ECO:0000256" key="1">
    <source>
        <dbReference type="SAM" id="MobiDB-lite"/>
    </source>
</evidence>
<evidence type="ECO:0000259" key="2">
    <source>
        <dbReference type="PROSITE" id="PS51998"/>
    </source>
</evidence>
<reference evidence="3" key="1">
    <citation type="journal article" date="2023" name="Genome Biol. Evol.">
        <title>First Whole Genome Sequence and Flow Cytometry Genome Size Data for the Lichen-Forming Fungus Ramalina farinacea (Ascomycota).</title>
        <authorList>
            <person name="Llewellyn T."/>
            <person name="Mian S."/>
            <person name="Hill R."/>
            <person name="Leitch I.J."/>
            <person name="Gaya E."/>
        </authorList>
    </citation>
    <scope>NUCLEOTIDE SEQUENCE</scope>
    <source>
        <strain evidence="3">LIQ254RAFAR</strain>
    </source>
</reference>
<keyword evidence="4" id="KW-1185">Reference proteome</keyword>
<feature type="region of interest" description="Disordered" evidence="1">
    <location>
        <begin position="62"/>
        <end position="204"/>
    </location>
</feature>
<dbReference type="Proteomes" id="UP001161017">
    <property type="component" value="Unassembled WGS sequence"/>
</dbReference>